<dbReference type="SUPFAM" id="SSF56349">
    <property type="entry name" value="DNA breaking-rejoining enzymes"/>
    <property type="match status" value="1"/>
</dbReference>
<dbReference type="InterPro" id="IPR013762">
    <property type="entry name" value="Integrase-like_cat_sf"/>
</dbReference>
<dbReference type="Proteomes" id="UP001209854">
    <property type="component" value="Unassembled WGS sequence"/>
</dbReference>
<evidence type="ECO:0000256" key="2">
    <source>
        <dbReference type="SAM" id="Coils"/>
    </source>
</evidence>
<evidence type="ECO:0000313" key="5">
    <source>
        <dbReference type="Proteomes" id="UP001209854"/>
    </source>
</evidence>
<dbReference type="InterPro" id="IPR011010">
    <property type="entry name" value="DNA_brk_join_enz"/>
</dbReference>
<evidence type="ECO:0000313" key="4">
    <source>
        <dbReference type="EMBL" id="MCW7556011.1"/>
    </source>
</evidence>
<accession>A0ABT3MP12</accession>
<organism evidence="3 5">
    <name type="scientific">Endozoicomonas gorgoniicola</name>
    <dbReference type="NCBI Taxonomy" id="1234144"/>
    <lineage>
        <taxon>Bacteria</taxon>
        <taxon>Pseudomonadati</taxon>
        <taxon>Pseudomonadota</taxon>
        <taxon>Gammaproteobacteria</taxon>
        <taxon>Oceanospirillales</taxon>
        <taxon>Endozoicomonadaceae</taxon>
        <taxon>Endozoicomonas</taxon>
    </lineage>
</organism>
<keyword evidence="1" id="KW-0233">DNA recombination</keyword>
<keyword evidence="5" id="KW-1185">Reference proteome</keyword>
<keyword evidence="2" id="KW-0175">Coiled coil</keyword>
<proteinExistence type="predicted"/>
<sequence>MSRKRIDNRTTDLSCSWLTKKYGKEWELWREYAENWLHSIKLGLTPRLQSVVWFLETYIVKQELSSEPLLFLNGDCYLPKLFPIIEQGVKSNGKYTRNNQIVEFIDWVIVNYFSEPDDNGKPIALFQNPFTYISEKGYRSETVYNPIPYRYIKELRSILCPDPNGHFSNWTWAQEQSGKNVTGNLGDWYEVTKNLIDTNDPDCVWRKIVVEQGQYYSRNGKRYRVKRKNGLEIYQMWSPVRPMILFIKLHLPLRTYQVRMLDSGEADTWRYLNGTFKLNKQNSFVLGSKKNPYSKGVFRRLISPDTGNCHTALYINTNKTADQNKAAIDRGYTIPWEHEQVLYWLEKLRNWQEKYNPIESPTPWSCLQKKHTSELKSEALLEEIGKTCFLFRNASATISEDKMKPLCANNEANLWYRLLFTLESTVKKRNGEALLRFVKPYGGNIPISQRYSTEFPLHSLRVSLLTHYAMDGEVPIPVLSKLVAGHSRLIMTLYYIKISPAVMRQKMDEAESKIEAEELRQLSNFLTDATIQQIKEKAIFRDYTSLEMVLVNRNPAGWEQRHIGLCLAGGNTVKSDETNLLAGCWNGGECKNPSARPRSQVYDPVPHGPENCCRCRWFITDSAYLDALRGHFNNLSYHASLAAKLAIEAEQIMECLEDERSSAEDASMPFRKQSELQQAQRRYEKQLVEADEYAKDMRACFTLIHRIINLEESRKANDNKQKLVAVGKLHDIYQPIALLETQSELLQLSGICEDAEVYPELADDLRKTPAIEKRSNFLDSALIREGYQPIFITLNEKMQLMVGNSLMRIMAKQACPDDWQLSGMKTVCSIIEAKQSLYEAGFLNVGIEALEKSCNKTMFFLRDIISNNHSSLCTDYDDVYS</sequence>
<dbReference type="Pfam" id="PF13009">
    <property type="entry name" value="Integrase_2"/>
    <property type="match status" value="1"/>
</dbReference>
<reference evidence="3 5" key="1">
    <citation type="submission" date="2022-10" db="EMBL/GenBank/DDBJ databases">
        <title>High-quality genome sequences of two octocoral-associated bacteria, Endozoicomonas euniceicola EF212 and Endozoicomonas gorgoniicola PS125.</title>
        <authorList>
            <person name="Chiou Y.-J."/>
            <person name="Chen Y.-H."/>
        </authorList>
    </citation>
    <scope>NUCLEOTIDE SEQUENCE [LARGE SCALE GENOMIC DNA]</scope>
    <source>
        <strain evidence="3 5">PS125</strain>
    </source>
</reference>
<feature type="coiled-coil region" evidence="2">
    <location>
        <begin position="646"/>
        <end position="696"/>
    </location>
</feature>
<protein>
    <submittedName>
        <fullName evidence="3">VPA1269 family protein</fullName>
    </submittedName>
</protein>
<dbReference type="RefSeq" id="WP_262565739.1">
    <property type="nucleotide sequence ID" value="NZ_JAPFCC010000001.1"/>
</dbReference>
<name>A0ABT3MP12_9GAMM</name>
<dbReference type="EMBL" id="JAPFCC010000001">
    <property type="protein sequence ID" value="MCW7556011.1"/>
    <property type="molecule type" value="Genomic_DNA"/>
</dbReference>
<evidence type="ECO:0000256" key="1">
    <source>
        <dbReference type="ARBA" id="ARBA00023172"/>
    </source>
</evidence>
<gene>
    <name evidence="3" type="ORF">NX722_00215</name>
    <name evidence="4" type="ORF">NX722_25955</name>
</gene>
<dbReference type="InterPro" id="IPR024965">
    <property type="entry name" value="Putative_integrase"/>
</dbReference>
<dbReference type="Gene3D" id="1.10.443.10">
    <property type="entry name" value="Intergrase catalytic core"/>
    <property type="match status" value="1"/>
</dbReference>
<evidence type="ECO:0000313" key="3">
    <source>
        <dbReference type="EMBL" id="MCW7551106.1"/>
    </source>
</evidence>
<comment type="caution">
    <text evidence="3">The sequence shown here is derived from an EMBL/GenBank/DDBJ whole genome shotgun (WGS) entry which is preliminary data.</text>
</comment>
<dbReference type="EMBL" id="JAPFCC010000001">
    <property type="protein sequence ID" value="MCW7551106.1"/>
    <property type="molecule type" value="Genomic_DNA"/>
</dbReference>